<dbReference type="InterPro" id="IPR006143">
    <property type="entry name" value="RND_pump_MFP"/>
</dbReference>
<keyword evidence="2" id="KW-0175">Coiled coil</keyword>
<evidence type="ECO:0000256" key="2">
    <source>
        <dbReference type="SAM" id="Coils"/>
    </source>
</evidence>
<dbReference type="AlphaFoldDB" id="A0A1I5YQN7"/>
<dbReference type="Proteomes" id="UP000243106">
    <property type="component" value="Unassembled WGS sequence"/>
</dbReference>
<dbReference type="Gene3D" id="2.40.420.20">
    <property type="match status" value="1"/>
</dbReference>
<dbReference type="SUPFAM" id="SSF111369">
    <property type="entry name" value="HlyD-like secretion proteins"/>
    <property type="match status" value="1"/>
</dbReference>
<dbReference type="NCBIfam" id="TIGR01730">
    <property type="entry name" value="RND_mfp"/>
    <property type="match status" value="1"/>
</dbReference>
<dbReference type="GO" id="GO:0015562">
    <property type="term" value="F:efflux transmembrane transporter activity"/>
    <property type="evidence" value="ECO:0007669"/>
    <property type="project" value="TreeGrafter"/>
</dbReference>
<dbReference type="Gene3D" id="1.10.287.470">
    <property type="entry name" value="Helix hairpin bin"/>
    <property type="match status" value="1"/>
</dbReference>
<comment type="similarity">
    <text evidence="1">Belongs to the membrane fusion protein (MFP) (TC 8.A.1) family.</text>
</comment>
<reference evidence="5" key="1">
    <citation type="submission" date="2016-10" db="EMBL/GenBank/DDBJ databases">
        <authorList>
            <person name="Varghese N."/>
            <person name="Submissions S."/>
        </authorList>
    </citation>
    <scope>NUCLEOTIDE SEQUENCE [LARGE SCALE GENOMIC DNA]</scope>
    <source>
        <strain evidence="5">JCM 10271</strain>
    </source>
</reference>
<keyword evidence="5" id="KW-1185">Reference proteome</keyword>
<protein>
    <submittedName>
        <fullName evidence="4">RND family efflux transporter, MFP subunit</fullName>
    </submittedName>
</protein>
<dbReference type="PANTHER" id="PTHR30469:SF38">
    <property type="entry name" value="HLYD FAMILY SECRETION PROTEIN"/>
    <property type="match status" value="1"/>
</dbReference>
<dbReference type="RefSeq" id="WP_093011520.1">
    <property type="nucleotide sequence ID" value="NZ_FOXV01000006.1"/>
</dbReference>
<accession>A0A1I5YQN7</accession>
<name>A0A1I5YQN7_9RHOB</name>
<organism evidence="4 5">
    <name type="scientific">Roseivivax halotolerans</name>
    <dbReference type="NCBI Taxonomy" id="93684"/>
    <lineage>
        <taxon>Bacteria</taxon>
        <taxon>Pseudomonadati</taxon>
        <taxon>Pseudomonadota</taxon>
        <taxon>Alphaproteobacteria</taxon>
        <taxon>Rhodobacterales</taxon>
        <taxon>Roseobacteraceae</taxon>
        <taxon>Roseivivax</taxon>
    </lineage>
</organism>
<dbReference type="Gene3D" id="2.40.50.100">
    <property type="match status" value="2"/>
</dbReference>
<feature type="domain" description="Multidrug resistance protein MdtA-like barrel-sandwich hybrid" evidence="3">
    <location>
        <begin position="76"/>
        <end position="260"/>
    </location>
</feature>
<evidence type="ECO:0000313" key="5">
    <source>
        <dbReference type="Proteomes" id="UP000243106"/>
    </source>
</evidence>
<dbReference type="PANTHER" id="PTHR30469">
    <property type="entry name" value="MULTIDRUG RESISTANCE PROTEIN MDTA"/>
    <property type="match status" value="1"/>
</dbReference>
<feature type="coiled-coil region" evidence="2">
    <location>
        <begin position="199"/>
        <end position="233"/>
    </location>
</feature>
<dbReference type="STRING" id="93684.SAMN05421853_106150"/>
<dbReference type="GO" id="GO:1990281">
    <property type="term" value="C:efflux pump complex"/>
    <property type="evidence" value="ECO:0007669"/>
    <property type="project" value="TreeGrafter"/>
</dbReference>
<evidence type="ECO:0000313" key="4">
    <source>
        <dbReference type="EMBL" id="SFQ46207.1"/>
    </source>
</evidence>
<proteinExistence type="inferred from homology"/>
<gene>
    <name evidence="4" type="ORF">SAMN05421853_106150</name>
</gene>
<dbReference type="Pfam" id="PF25917">
    <property type="entry name" value="BSH_RND"/>
    <property type="match status" value="1"/>
</dbReference>
<feature type="coiled-coil region" evidence="2">
    <location>
        <begin position="119"/>
        <end position="167"/>
    </location>
</feature>
<sequence length="488" mass="52624">MRFLRRSLTGLFLLAATLGLLVYAGALVWGAVETRMADEPRIPDAEERVFSVNVVEATPRTETPVLTAYGSVESRRTLEIRTEAAGRIVELAEDFDAGRQVEAGQLLARIDPADAEAALDRARSALTDARAEARDARRAVELARENLAAAEEQAQLYERAFTRQQDLVDRGVGSASAAETAELQASTARAAVIQRRQSLSDAEARVSQAETAISRTEIDVAEAERRLEATEIRADFAGVLSDVSVVEGRLVSTNEQIATLIDPDALEVAFRVSTQGFARLLNESGRVRPAPVTATLDVYGTDLVAEGRIDRASPQVGEGQTGRLVYARLTSSAGFQPGDFVTVRVDEPDIENVVRLPATALGPNGDVLLVGADDRLEAAAVELVRRQGDDILVSAGTITGRQVVAQRTPLLGSGIKVRARSMAPPEDAEARVEDDLMDLSEERRERLRAFVEGSDRMPDAAKERILAQLSEPRVPAAMVARLEARIGG</sequence>
<evidence type="ECO:0000256" key="1">
    <source>
        <dbReference type="ARBA" id="ARBA00009477"/>
    </source>
</evidence>
<dbReference type="Gene3D" id="2.40.30.170">
    <property type="match status" value="1"/>
</dbReference>
<dbReference type="EMBL" id="FOXV01000006">
    <property type="protein sequence ID" value="SFQ46207.1"/>
    <property type="molecule type" value="Genomic_DNA"/>
</dbReference>
<dbReference type="InterPro" id="IPR058625">
    <property type="entry name" value="MdtA-like_BSH"/>
</dbReference>
<evidence type="ECO:0000259" key="3">
    <source>
        <dbReference type="Pfam" id="PF25917"/>
    </source>
</evidence>